<keyword evidence="16" id="KW-0472">Membrane</keyword>
<dbReference type="InterPro" id="IPR024171">
    <property type="entry name" value="SRK-like_kinase"/>
</dbReference>
<dbReference type="GO" id="GO:0005886">
    <property type="term" value="C:plasma membrane"/>
    <property type="evidence" value="ECO:0007669"/>
    <property type="project" value="UniProtKB-SubCell"/>
</dbReference>
<dbReference type="PANTHER" id="PTHR27002">
    <property type="entry name" value="RECEPTOR-LIKE SERINE/THREONINE-PROTEIN KINASE SD1-8"/>
    <property type="match status" value="1"/>
</dbReference>
<evidence type="ECO:0000256" key="3">
    <source>
        <dbReference type="ARBA" id="ARBA00022527"/>
    </source>
</evidence>
<dbReference type="PROSITE" id="PS00107">
    <property type="entry name" value="PROTEIN_KINASE_ATP"/>
    <property type="match status" value="1"/>
</dbReference>
<dbReference type="PROSITE" id="PS50927">
    <property type="entry name" value="BULB_LECTIN"/>
    <property type="match status" value="1"/>
</dbReference>
<sequence>MLFGSLSISIIVIHLDESLIKKKIQSSTSKYKCHAMGIISFMIMIMIISYIIVPPILASNSINVSESLSDGETLISAGGKFELGFFSPGNSVRRYLGIWYKQMPIQKVVWVANRVNPINNTLGILTLTTSGNLMLRQNDSLVWSTTTQKQAQKPMAELLDSGNLVIRNQDETDYLWQSFDYPCDTILPGMKLGWDLRNDLERRITSWKSPDDPSPGDLSWGLVLHNYPEFYLMNRTEKYCRLGPWNGLQFSGLSDRKQNSIYDFKYVANNDLNYVSNKDEMFYSFTLKNSSAFVSATIYQTNISIYVWEENNTNWLLTESTPLNSCESYGICGPYASCSTTKSPACQCLRGFIPKSTQQWALRDWSQGCVRNISLSCNNQQMDVDDELMKYVGLKVPDTTHTLLYENVDLELCRTMCLNNCSCTAFTNSDISGKGSGCVMWFGDLIDIRQFDTGGQDLYIRIARVVTEASNGRNKSVITIAATTAAAIFGMLLFCSYIIYKVRWRIADKSKIDDNIERHLEDLDLPLFDLQTITSATNNFSLNNKIGQGGFGSVYKGKLADGQEIAVKRLSTNSGQGITEFLTEVKLIAKLQHRNLVKLLGCCVGRQEKFLVYEYMANGSLDSFIFDKITDKLLEWPQRFEIIFGVARGLVYLHQDSRLRIIHRDLKASNVLLDHKLNPKISDFGMARSFGGDQIEGNTHRVVGTYGYMAPEYAIGGQFSIKSDVFSFGVLLLEIICGNKNSALYHGNETLNLVGYAWRVWKEGKALELIESRIKESCVVSEVLRCIHVSLLCVQQYPEDRPTMTSVIQMLGSDMELVEPKAPGFCQRKVSSDEESPNQNEISSNDELTITSLNGR</sequence>
<dbReference type="CDD" id="cd00028">
    <property type="entry name" value="B_lectin"/>
    <property type="match status" value="1"/>
</dbReference>
<dbReference type="SUPFAM" id="SSF51110">
    <property type="entry name" value="alpha-D-mannose-specific plant lectins"/>
    <property type="match status" value="1"/>
</dbReference>
<accession>A0A396I8N0</accession>
<dbReference type="InterPro" id="IPR003609">
    <property type="entry name" value="Pan_app"/>
</dbReference>
<feature type="domain" description="Bulb-type lectin" evidence="18">
    <location>
        <begin position="59"/>
        <end position="179"/>
    </location>
</feature>
<dbReference type="InterPro" id="IPR001480">
    <property type="entry name" value="Bulb-type_lectin_dom"/>
</dbReference>
<dbReference type="Pfam" id="PF07714">
    <property type="entry name" value="PK_Tyr_Ser-Thr"/>
    <property type="match status" value="1"/>
</dbReference>
<dbReference type="SMART" id="SM00220">
    <property type="entry name" value="S_TKc"/>
    <property type="match status" value="1"/>
</dbReference>
<feature type="compositionally biased region" description="Polar residues" evidence="15">
    <location>
        <begin position="837"/>
        <end position="856"/>
    </location>
</feature>
<dbReference type="GO" id="GO:0005524">
    <property type="term" value="F:ATP binding"/>
    <property type="evidence" value="ECO:0007669"/>
    <property type="project" value="UniProtKB-UniRule"/>
</dbReference>
<evidence type="ECO:0000256" key="2">
    <source>
        <dbReference type="ARBA" id="ARBA00022475"/>
    </source>
</evidence>
<dbReference type="InterPro" id="IPR001245">
    <property type="entry name" value="Ser-Thr/Tyr_kinase_cat_dom"/>
</dbReference>
<keyword evidence="9" id="KW-1015">Disulfide bond</keyword>
<organism evidence="20 21">
    <name type="scientific">Medicago truncatula</name>
    <name type="common">Barrel medic</name>
    <name type="synonym">Medicago tribuloides</name>
    <dbReference type="NCBI Taxonomy" id="3880"/>
    <lineage>
        <taxon>Eukaryota</taxon>
        <taxon>Viridiplantae</taxon>
        <taxon>Streptophyta</taxon>
        <taxon>Embryophyta</taxon>
        <taxon>Tracheophyta</taxon>
        <taxon>Spermatophyta</taxon>
        <taxon>Magnoliopsida</taxon>
        <taxon>eudicotyledons</taxon>
        <taxon>Gunneridae</taxon>
        <taxon>Pentapetalae</taxon>
        <taxon>rosids</taxon>
        <taxon>fabids</taxon>
        <taxon>Fabales</taxon>
        <taxon>Fabaceae</taxon>
        <taxon>Papilionoideae</taxon>
        <taxon>50 kb inversion clade</taxon>
        <taxon>NPAAA clade</taxon>
        <taxon>Hologalegina</taxon>
        <taxon>IRL clade</taxon>
        <taxon>Trifolieae</taxon>
        <taxon>Medicago</taxon>
    </lineage>
</organism>
<dbReference type="Gramene" id="rna24486">
    <property type="protein sequence ID" value="RHN61969.1"/>
    <property type="gene ID" value="gene24486"/>
</dbReference>
<evidence type="ECO:0000256" key="1">
    <source>
        <dbReference type="ARBA" id="ARBA00004251"/>
    </source>
</evidence>
<comment type="subcellular location">
    <subcellularLocation>
        <location evidence="1">Cell membrane</location>
        <topology evidence="1">Single-pass type I membrane protein</topology>
    </subcellularLocation>
</comment>
<dbReference type="SMART" id="SM00473">
    <property type="entry name" value="PAN_AP"/>
    <property type="match status" value="1"/>
</dbReference>
<reference evidence="21" key="1">
    <citation type="journal article" date="2018" name="Nat. Plants">
        <title>Whole-genome landscape of Medicago truncatula symbiotic genes.</title>
        <authorList>
            <person name="Pecrix Y."/>
            <person name="Staton S.E."/>
            <person name="Sallet E."/>
            <person name="Lelandais-Briere C."/>
            <person name="Moreau S."/>
            <person name="Carrere S."/>
            <person name="Blein T."/>
            <person name="Jardinaud M.F."/>
            <person name="Latrasse D."/>
            <person name="Zouine M."/>
            <person name="Zahm M."/>
            <person name="Kreplak J."/>
            <person name="Mayjonade B."/>
            <person name="Satge C."/>
            <person name="Perez M."/>
            <person name="Cauet S."/>
            <person name="Marande W."/>
            <person name="Chantry-Darmon C."/>
            <person name="Lopez-Roques C."/>
            <person name="Bouchez O."/>
            <person name="Berard A."/>
            <person name="Debelle F."/>
            <person name="Munos S."/>
            <person name="Bendahmane A."/>
            <person name="Berges H."/>
            <person name="Niebel A."/>
            <person name="Buitink J."/>
            <person name="Frugier F."/>
            <person name="Benhamed M."/>
            <person name="Crespi M."/>
            <person name="Gouzy J."/>
            <person name="Gamas P."/>
        </authorList>
    </citation>
    <scope>NUCLEOTIDE SEQUENCE [LARGE SCALE GENOMIC DNA]</scope>
    <source>
        <strain evidence="21">cv. Jemalong A17</strain>
    </source>
</reference>
<dbReference type="FunFam" id="3.30.200.20:FF:000195">
    <property type="entry name" value="G-type lectin S-receptor-like serine/threonine-protein kinase"/>
    <property type="match status" value="1"/>
</dbReference>
<keyword evidence="6 13" id="KW-0547">Nucleotide-binding</keyword>
<dbReference type="PROSITE" id="PS50011">
    <property type="entry name" value="PROTEIN_KINASE_DOM"/>
    <property type="match status" value="1"/>
</dbReference>
<dbReference type="GO" id="GO:0004674">
    <property type="term" value="F:protein serine/threonine kinase activity"/>
    <property type="evidence" value="ECO:0007669"/>
    <property type="project" value="UniProtKB-KW"/>
</dbReference>
<feature type="domain" description="Apple" evidence="19">
    <location>
        <begin position="377"/>
        <end position="463"/>
    </location>
</feature>
<dbReference type="InterPro" id="IPR008271">
    <property type="entry name" value="Ser/Thr_kinase_AS"/>
</dbReference>
<feature type="binding site" evidence="14">
    <location>
        <position position="568"/>
    </location>
    <ligand>
        <name>ATP</name>
        <dbReference type="ChEBI" id="CHEBI:30616"/>
    </ligand>
</feature>
<dbReference type="Pfam" id="PF01453">
    <property type="entry name" value="B_lectin"/>
    <property type="match status" value="1"/>
</dbReference>
<evidence type="ECO:0000256" key="12">
    <source>
        <dbReference type="ARBA" id="ARBA00048679"/>
    </source>
</evidence>
<gene>
    <name evidence="20" type="ORF">MtrunA17_Chr4g0042361</name>
</gene>
<evidence type="ECO:0000259" key="17">
    <source>
        <dbReference type="PROSITE" id="PS50011"/>
    </source>
</evidence>
<dbReference type="EMBL" id="PSQE01000004">
    <property type="protein sequence ID" value="RHN61969.1"/>
    <property type="molecule type" value="Genomic_DNA"/>
</dbReference>
<evidence type="ECO:0000256" key="4">
    <source>
        <dbReference type="ARBA" id="ARBA00022679"/>
    </source>
</evidence>
<dbReference type="GO" id="GO:0048544">
    <property type="term" value="P:recognition of pollen"/>
    <property type="evidence" value="ECO:0007669"/>
    <property type="project" value="InterPro"/>
</dbReference>
<dbReference type="Gene3D" id="3.30.200.20">
    <property type="entry name" value="Phosphorylase Kinase, domain 1"/>
    <property type="match status" value="1"/>
</dbReference>
<dbReference type="Gene3D" id="1.10.510.10">
    <property type="entry name" value="Transferase(Phosphotransferase) domain 1"/>
    <property type="match status" value="1"/>
</dbReference>
<dbReference type="CDD" id="cd14066">
    <property type="entry name" value="STKc_IRAK"/>
    <property type="match status" value="1"/>
</dbReference>
<dbReference type="Pfam" id="PF00954">
    <property type="entry name" value="S_locus_glycop"/>
    <property type="match status" value="1"/>
</dbReference>
<keyword evidence="16" id="KW-1133">Transmembrane helix</keyword>
<dbReference type="GO" id="GO:0106310">
    <property type="term" value="F:protein serine kinase activity"/>
    <property type="evidence" value="ECO:0007669"/>
    <property type="project" value="RHEA"/>
</dbReference>
<evidence type="ECO:0000256" key="8">
    <source>
        <dbReference type="ARBA" id="ARBA00022840"/>
    </source>
</evidence>
<comment type="catalytic activity">
    <reaction evidence="11 13">
        <text>L-threonyl-[protein] + ATP = O-phospho-L-threonyl-[protein] + ADP + H(+)</text>
        <dbReference type="Rhea" id="RHEA:46608"/>
        <dbReference type="Rhea" id="RHEA-COMP:11060"/>
        <dbReference type="Rhea" id="RHEA-COMP:11605"/>
        <dbReference type="ChEBI" id="CHEBI:15378"/>
        <dbReference type="ChEBI" id="CHEBI:30013"/>
        <dbReference type="ChEBI" id="CHEBI:30616"/>
        <dbReference type="ChEBI" id="CHEBI:61977"/>
        <dbReference type="ChEBI" id="CHEBI:456216"/>
        <dbReference type="EC" id="2.7.11.1"/>
    </reaction>
</comment>
<feature type="transmembrane region" description="Helical" evidence="16">
    <location>
        <begin position="31"/>
        <end position="53"/>
    </location>
</feature>
<evidence type="ECO:0000313" key="20">
    <source>
        <dbReference type="EMBL" id="RHN61969.1"/>
    </source>
</evidence>
<evidence type="ECO:0000256" key="5">
    <source>
        <dbReference type="ARBA" id="ARBA00022729"/>
    </source>
</evidence>
<dbReference type="InterPro" id="IPR000719">
    <property type="entry name" value="Prot_kinase_dom"/>
</dbReference>
<feature type="transmembrane region" description="Helical" evidence="16">
    <location>
        <begin position="477"/>
        <end position="500"/>
    </location>
</feature>
<evidence type="ECO:0000256" key="9">
    <source>
        <dbReference type="ARBA" id="ARBA00023157"/>
    </source>
</evidence>
<keyword evidence="5" id="KW-0732">Signal</keyword>
<dbReference type="PANTHER" id="PTHR27002:SF930">
    <property type="entry name" value="RECEPTOR-LIKE SERINE_THREONINE-PROTEIN KINASE"/>
    <property type="match status" value="1"/>
</dbReference>
<evidence type="ECO:0000259" key="19">
    <source>
        <dbReference type="PROSITE" id="PS50948"/>
    </source>
</evidence>
<dbReference type="InterPro" id="IPR000858">
    <property type="entry name" value="S_locus_glycoprot_dom"/>
</dbReference>
<proteinExistence type="inferred from homology"/>
<comment type="catalytic activity">
    <reaction evidence="12 13">
        <text>L-seryl-[protein] + ATP = O-phospho-L-seryl-[protein] + ADP + H(+)</text>
        <dbReference type="Rhea" id="RHEA:17989"/>
        <dbReference type="Rhea" id="RHEA-COMP:9863"/>
        <dbReference type="Rhea" id="RHEA-COMP:11604"/>
        <dbReference type="ChEBI" id="CHEBI:15378"/>
        <dbReference type="ChEBI" id="CHEBI:29999"/>
        <dbReference type="ChEBI" id="CHEBI:30616"/>
        <dbReference type="ChEBI" id="CHEBI:83421"/>
        <dbReference type="ChEBI" id="CHEBI:456216"/>
        <dbReference type="EC" id="2.7.11.1"/>
    </reaction>
</comment>
<evidence type="ECO:0000256" key="14">
    <source>
        <dbReference type="PROSITE-ProRule" id="PRU10141"/>
    </source>
</evidence>
<protein>
    <recommendedName>
        <fullName evidence="13">Receptor-like serine/threonine-protein kinase</fullName>
        <ecNumber evidence="13">2.7.11.1</ecNumber>
    </recommendedName>
</protein>
<dbReference type="SUPFAM" id="SSF56112">
    <property type="entry name" value="Protein kinase-like (PK-like)"/>
    <property type="match status" value="1"/>
</dbReference>
<keyword evidence="10" id="KW-0325">Glycoprotein</keyword>
<evidence type="ECO:0000256" key="6">
    <source>
        <dbReference type="ARBA" id="ARBA00022741"/>
    </source>
</evidence>
<name>A0A396I8N0_MEDTR</name>
<dbReference type="Proteomes" id="UP000265566">
    <property type="component" value="Chromosome 4"/>
</dbReference>
<keyword evidence="4 13" id="KW-0808">Transferase</keyword>
<evidence type="ECO:0000256" key="10">
    <source>
        <dbReference type="ARBA" id="ARBA00023180"/>
    </source>
</evidence>
<feature type="region of interest" description="Disordered" evidence="15">
    <location>
        <begin position="828"/>
        <end position="856"/>
    </location>
</feature>
<dbReference type="FunFam" id="1.10.510.10:FF:000060">
    <property type="entry name" value="G-type lectin S-receptor-like serine/threonine-protein kinase"/>
    <property type="match status" value="1"/>
</dbReference>
<comment type="caution">
    <text evidence="20">The sequence shown here is derived from an EMBL/GenBank/DDBJ whole genome shotgun (WGS) entry which is preliminary data.</text>
</comment>
<keyword evidence="2" id="KW-1003">Cell membrane</keyword>
<evidence type="ECO:0000256" key="15">
    <source>
        <dbReference type="SAM" id="MobiDB-lite"/>
    </source>
</evidence>
<evidence type="ECO:0000256" key="7">
    <source>
        <dbReference type="ARBA" id="ARBA00022777"/>
    </source>
</evidence>
<dbReference type="FunFam" id="2.90.10.10:FF:000001">
    <property type="entry name" value="G-type lectin S-receptor-like serine/threonine-protein kinase"/>
    <property type="match status" value="1"/>
</dbReference>
<evidence type="ECO:0000256" key="13">
    <source>
        <dbReference type="PIRNR" id="PIRNR000641"/>
    </source>
</evidence>
<dbReference type="Gene3D" id="2.90.10.10">
    <property type="entry name" value="Bulb-type lectin domain"/>
    <property type="match status" value="1"/>
</dbReference>
<dbReference type="InterPro" id="IPR017441">
    <property type="entry name" value="Protein_kinase_ATP_BS"/>
</dbReference>
<feature type="domain" description="Protein kinase" evidence="17">
    <location>
        <begin position="540"/>
        <end position="818"/>
    </location>
</feature>
<dbReference type="Pfam" id="PF08276">
    <property type="entry name" value="PAN_2"/>
    <property type="match status" value="1"/>
</dbReference>
<dbReference type="AlphaFoldDB" id="A0A396I8N0"/>
<dbReference type="PIRSF" id="PIRSF000641">
    <property type="entry name" value="SRK"/>
    <property type="match status" value="1"/>
</dbReference>
<dbReference type="EC" id="2.7.11.1" evidence="13"/>
<keyword evidence="8 13" id="KW-0067">ATP-binding</keyword>
<evidence type="ECO:0000256" key="16">
    <source>
        <dbReference type="SAM" id="Phobius"/>
    </source>
</evidence>
<keyword evidence="16" id="KW-0812">Transmembrane</keyword>
<dbReference type="InterPro" id="IPR011009">
    <property type="entry name" value="Kinase-like_dom_sf"/>
</dbReference>
<dbReference type="PROSITE" id="PS00108">
    <property type="entry name" value="PROTEIN_KINASE_ST"/>
    <property type="match status" value="1"/>
</dbReference>
<dbReference type="CDD" id="cd01098">
    <property type="entry name" value="PAN_AP_plant"/>
    <property type="match status" value="1"/>
</dbReference>
<dbReference type="PROSITE" id="PS50948">
    <property type="entry name" value="PAN"/>
    <property type="match status" value="1"/>
</dbReference>
<dbReference type="InterPro" id="IPR036426">
    <property type="entry name" value="Bulb-type_lectin_dom_sf"/>
</dbReference>
<keyword evidence="7 13" id="KW-0418">Kinase</keyword>
<comment type="similarity">
    <text evidence="13">Belongs to the protein kinase superfamily. Ser/Thr protein kinase family.</text>
</comment>
<evidence type="ECO:0000259" key="18">
    <source>
        <dbReference type="PROSITE" id="PS50927"/>
    </source>
</evidence>
<evidence type="ECO:0000256" key="11">
    <source>
        <dbReference type="ARBA" id="ARBA00047899"/>
    </source>
</evidence>
<dbReference type="SMART" id="SM00108">
    <property type="entry name" value="B_lectin"/>
    <property type="match status" value="1"/>
</dbReference>
<dbReference type="OrthoDB" id="1410622at2759"/>
<evidence type="ECO:0000313" key="21">
    <source>
        <dbReference type="Proteomes" id="UP000265566"/>
    </source>
</evidence>
<keyword evidence="3 13" id="KW-0723">Serine/threonine-protein kinase</keyword>